<keyword evidence="1" id="KW-0032">Aminotransferase</keyword>
<comment type="caution">
    <text evidence="1">The sequence shown here is derived from an EMBL/GenBank/DDBJ whole genome shotgun (WGS) entry which is preliminary data.</text>
</comment>
<evidence type="ECO:0000313" key="2">
    <source>
        <dbReference type="Proteomes" id="UP000004947"/>
    </source>
</evidence>
<name>A6DFW2_9BACT</name>
<proteinExistence type="predicted"/>
<dbReference type="GO" id="GO:0008483">
    <property type="term" value="F:transaminase activity"/>
    <property type="evidence" value="ECO:0007669"/>
    <property type="project" value="UniProtKB-KW"/>
</dbReference>
<protein>
    <submittedName>
        <fullName evidence="1">Putative aminotransferase</fullName>
    </submittedName>
</protein>
<accession>A6DFW2</accession>
<keyword evidence="1" id="KW-0808">Transferase</keyword>
<dbReference type="EMBL" id="ABCK01000001">
    <property type="protein sequence ID" value="EDM29692.1"/>
    <property type="molecule type" value="Genomic_DNA"/>
</dbReference>
<evidence type="ECO:0000313" key="1">
    <source>
        <dbReference type="EMBL" id="EDM29692.1"/>
    </source>
</evidence>
<reference evidence="1 2" key="1">
    <citation type="journal article" date="2010" name="J. Bacteriol.">
        <title>Genome sequence of Lentisphaera araneosa HTCC2155T, the type species of the order Lentisphaerales in the phylum Lentisphaerae.</title>
        <authorList>
            <person name="Thrash J.C."/>
            <person name="Cho J.C."/>
            <person name="Vergin K.L."/>
            <person name="Morris R.M."/>
            <person name="Giovannoni S.J."/>
        </authorList>
    </citation>
    <scope>NUCLEOTIDE SEQUENCE [LARGE SCALE GENOMIC DNA]</scope>
    <source>
        <strain evidence="1 2">HTCC2155</strain>
    </source>
</reference>
<dbReference type="STRING" id="313628.LNTAR_18118"/>
<dbReference type="RefSeq" id="WP_007276811.1">
    <property type="nucleotide sequence ID" value="NZ_ABCK01000001.1"/>
</dbReference>
<dbReference type="Proteomes" id="UP000004947">
    <property type="component" value="Unassembled WGS sequence"/>
</dbReference>
<keyword evidence="2" id="KW-1185">Reference proteome</keyword>
<gene>
    <name evidence="1" type="ORF">LNTAR_18118</name>
</gene>
<organism evidence="1 2">
    <name type="scientific">Lentisphaera araneosa HTCC2155</name>
    <dbReference type="NCBI Taxonomy" id="313628"/>
    <lineage>
        <taxon>Bacteria</taxon>
        <taxon>Pseudomonadati</taxon>
        <taxon>Lentisphaerota</taxon>
        <taxon>Lentisphaeria</taxon>
        <taxon>Lentisphaerales</taxon>
        <taxon>Lentisphaeraceae</taxon>
        <taxon>Lentisphaera</taxon>
    </lineage>
</organism>
<dbReference type="AlphaFoldDB" id="A6DFW2"/>
<sequence length="169" mass="19651">MFNFQFIDNHKPNTEFQYEGHSVFLKAKTYAGKYIFSELGDEHEDLYVLVSNENDFPALHFHLHHDLPMGNRADLLDCPWIFEEGDFESDTFAKSIFNQVEKQNFTYKKQSEYRGLVKIDSWEGEGECPFAFALYFCETSPSSPYFIICEYGDGPESQICCMIGEKIIT</sequence>